<proteinExistence type="predicted"/>
<reference evidence="1" key="1">
    <citation type="submission" date="2021-03" db="EMBL/GenBank/DDBJ databases">
        <title>Taxonomic study of Clostridium polyendosporum from meadow-gley soil under rice.</title>
        <authorList>
            <person name="Kobayashi H."/>
            <person name="Tanizawa Y."/>
            <person name="Yagura M."/>
        </authorList>
    </citation>
    <scope>NUCLEOTIDE SEQUENCE</scope>
    <source>
        <strain evidence="1">JCM 30710</strain>
    </source>
</reference>
<evidence type="ECO:0000313" key="1">
    <source>
        <dbReference type="EMBL" id="GIM29854.1"/>
    </source>
</evidence>
<dbReference type="Proteomes" id="UP000679179">
    <property type="component" value="Unassembled WGS sequence"/>
</dbReference>
<dbReference type="AlphaFoldDB" id="A0A919S1R7"/>
<comment type="caution">
    <text evidence="1">The sequence shown here is derived from an EMBL/GenBank/DDBJ whole genome shotgun (WGS) entry which is preliminary data.</text>
</comment>
<name>A0A919S1R7_9CLOT</name>
<organism evidence="1 2">
    <name type="scientific">Clostridium polyendosporum</name>
    <dbReference type="NCBI Taxonomy" id="69208"/>
    <lineage>
        <taxon>Bacteria</taxon>
        <taxon>Bacillati</taxon>
        <taxon>Bacillota</taxon>
        <taxon>Clostridia</taxon>
        <taxon>Eubacteriales</taxon>
        <taxon>Clostridiaceae</taxon>
        <taxon>Clostridium</taxon>
    </lineage>
</organism>
<dbReference type="RefSeq" id="WP_212904540.1">
    <property type="nucleotide sequence ID" value="NZ_BOPZ01000023.1"/>
</dbReference>
<gene>
    <name evidence="1" type="ORF">CPJCM30710_25200</name>
</gene>
<dbReference type="EMBL" id="BOPZ01000023">
    <property type="protein sequence ID" value="GIM29854.1"/>
    <property type="molecule type" value="Genomic_DNA"/>
</dbReference>
<sequence length="69" mass="8099">MNEKEFIIKRLIELGVITLGESGKVYFQQNHVCQHTREEITYINSTPTTLKFNKDNEISHCIEHSNHKI</sequence>
<protein>
    <submittedName>
        <fullName evidence="1">Uncharacterized protein</fullName>
    </submittedName>
</protein>
<accession>A0A919S1R7</accession>
<keyword evidence="2" id="KW-1185">Reference proteome</keyword>
<evidence type="ECO:0000313" key="2">
    <source>
        <dbReference type="Proteomes" id="UP000679179"/>
    </source>
</evidence>